<proteinExistence type="predicted"/>
<evidence type="ECO:0000256" key="1">
    <source>
        <dbReference type="SAM" id="Phobius"/>
    </source>
</evidence>
<gene>
    <name evidence="3 4" type="primary">LOC117564184</name>
</gene>
<keyword evidence="2" id="KW-1185">Reference proteome</keyword>
<evidence type="ECO:0000313" key="2">
    <source>
        <dbReference type="Proteomes" id="UP000515160"/>
    </source>
</evidence>
<dbReference type="Proteomes" id="UP000515160">
    <property type="component" value="Chromosome 2L"/>
</dbReference>
<evidence type="ECO:0000313" key="3">
    <source>
        <dbReference type="RefSeq" id="XP_034098748.1"/>
    </source>
</evidence>
<evidence type="ECO:0000313" key="4">
    <source>
        <dbReference type="RefSeq" id="XP_051858669.1"/>
    </source>
</evidence>
<feature type="transmembrane region" description="Helical" evidence="1">
    <location>
        <begin position="47"/>
        <end position="65"/>
    </location>
</feature>
<dbReference type="RefSeq" id="XP_034098748.1">
    <property type="nucleotide sequence ID" value="XM_034242857.2"/>
</dbReference>
<dbReference type="AlphaFoldDB" id="A0A6P8WHJ5"/>
<sequence>MNSNSIRKLLLLPLKRISCPDGLQQVRHHAPIVGPPRFRLSMGQKALYGWGSLLFMMIIPMWSLYSMPRWSALHNNLPWDEDEPTKEVEPKEQ</sequence>
<dbReference type="RefSeq" id="XP_051858669.1">
    <property type="nucleotide sequence ID" value="XM_052002709.1"/>
</dbReference>
<keyword evidence="1" id="KW-1133">Transmembrane helix</keyword>
<protein>
    <submittedName>
        <fullName evidence="3 4">Uncharacterized protein LOC117564184</fullName>
    </submittedName>
</protein>
<organism evidence="2 3">
    <name type="scientific">Drosophila albomicans</name>
    <name type="common">Fruit fly</name>
    <dbReference type="NCBI Taxonomy" id="7291"/>
    <lineage>
        <taxon>Eukaryota</taxon>
        <taxon>Metazoa</taxon>
        <taxon>Ecdysozoa</taxon>
        <taxon>Arthropoda</taxon>
        <taxon>Hexapoda</taxon>
        <taxon>Insecta</taxon>
        <taxon>Pterygota</taxon>
        <taxon>Neoptera</taxon>
        <taxon>Endopterygota</taxon>
        <taxon>Diptera</taxon>
        <taxon>Brachycera</taxon>
        <taxon>Muscomorpha</taxon>
        <taxon>Ephydroidea</taxon>
        <taxon>Drosophilidae</taxon>
        <taxon>Drosophila</taxon>
    </lineage>
</organism>
<keyword evidence="1" id="KW-0472">Membrane</keyword>
<dbReference type="OrthoDB" id="7971458at2759"/>
<keyword evidence="1" id="KW-0812">Transmembrane</keyword>
<reference evidence="3 4" key="1">
    <citation type="submission" date="2025-04" db="UniProtKB">
        <authorList>
            <consortium name="RefSeq"/>
        </authorList>
    </citation>
    <scope>IDENTIFICATION</scope>
    <source>
        <strain evidence="3 4">15112-1751.03</strain>
        <tissue evidence="3 4">Whole Adult</tissue>
    </source>
</reference>
<name>A0A6P8WHJ5_DROAB</name>
<accession>A0A6P8WHJ5</accession>
<dbReference type="GeneID" id="117564184"/>